<dbReference type="Pfam" id="PF12725">
    <property type="entry name" value="DUF3810"/>
    <property type="match status" value="1"/>
</dbReference>
<sequence>MTMKRRIKRRRSRRNAGRIKKSVLIPLLLLAVAMLLMAASVYIDGFADWYAAWFYPVSAGAFGRVFGLVPTSVAEIGLYLTVIIFVLGMLYIILSLIHKNWNRFRTKRAAKVLLWTVSVLAFLYVVNCGVNYRATSFAERSGIQPREYSVEELRNVCLWLAQKVQETEPQITRDSDGEMIFSTDAGKNAVRAMQELGEDYRELKGYYPQPKTLIVPAFLSVQSLTGIYSPFTVEANYNSDMTAYNIPFTMCHELSHLKGFMQEQEANFIAWLACSRAAAPEFRYSAALSGWLYASNQLWKYDPSSYEELYGMLPENARRDLAANDAFWAKYEGKIAEVSNQINDAYLKSNGQEQGVKSYDKMVDMLVVYVLDILAE</sequence>
<gene>
    <name evidence="2" type="ORF">DW016_07700</name>
</gene>
<dbReference type="OrthoDB" id="1048788at2"/>
<keyword evidence="1" id="KW-0812">Transmembrane</keyword>
<evidence type="ECO:0000256" key="1">
    <source>
        <dbReference type="SAM" id="Phobius"/>
    </source>
</evidence>
<evidence type="ECO:0000313" key="3">
    <source>
        <dbReference type="Proteomes" id="UP000261080"/>
    </source>
</evidence>
<comment type="caution">
    <text evidence="2">The sequence shown here is derived from an EMBL/GenBank/DDBJ whole genome shotgun (WGS) entry which is preliminary data.</text>
</comment>
<feature type="transmembrane region" description="Helical" evidence="1">
    <location>
        <begin position="76"/>
        <end position="97"/>
    </location>
</feature>
<feature type="transmembrane region" description="Helical" evidence="1">
    <location>
        <begin position="109"/>
        <end position="126"/>
    </location>
</feature>
<keyword evidence="3" id="KW-1185">Reference proteome</keyword>
<dbReference type="InterPro" id="IPR024294">
    <property type="entry name" value="DUF3810"/>
</dbReference>
<accession>A0A3E3K334</accession>
<keyword evidence="1" id="KW-0472">Membrane</keyword>
<name>A0A3E3K334_9FIRM</name>
<dbReference type="EMBL" id="QVLX01000003">
    <property type="protein sequence ID" value="RGE87978.1"/>
    <property type="molecule type" value="Genomic_DNA"/>
</dbReference>
<dbReference type="Proteomes" id="UP000261080">
    <property type="component" value="Unassembled WGS sequence"/>
</dbReference>
<reference evidence="2 3" key="1">
    <citation type="submission" date="2018-08" db="EMBL/GenBank/DDBJ databases">
        <title>A genome reference for cultivated species of the human gut microbiota.</title>
        <authorList>
            <person name="Zou Y."/>
            <person name="Xue W."/>
            <person name="Luo G."/>
        </authorList>
    </citation>
    <scope>NUCLEOTIDE SEQUENCE [LARGE SCALE GENOMIC DNA]</scope>
    <source>
        <strain evidence="2 3">AF37-2AT</strain>
    </source>
</reference>
<proteinExistence type="predicted"/>
<dbReference type="AlphaFoldDB" id="A0A3E3K334"/>
<keyword evidence="1" id="KW-1133">Transmembrane helix</keyword>
<organism evidence="2 3">
    <name type="scientific">Sellimonas intestinalis</name>
    <dbReference type="NCBI Taxonomy" id="1653434"/>
    <lineage>
        <taxon>Bacteria</taxon>
        <taxon>Bacillati</taxon>
        <taxon>Bacillota</taxon>
        <taxon>Clostridia</taxon>
        <taxon>Lachnospirales</taxon>
        <taxon>Lachnospiraceae</taxon>
        <taxon>Sellimonas</taxon>
    </lineage>
</organism>
<evidence type="ECO:0000313" key="2">
    <source>
        <dbReference type="EMBL" id="RGE87978.1"/>
    </source>
</evidence>
<protein>
    <submittedName>
        <fullName evidence="2">DUF3810 domain-containing protein</fullName>
    </submittedName>
</protein>